<feature type="transmembrane region" description="Helical" evidence="1">
    <location>
        <begin position="258"/>
        <end position="276"/>
    </location>
</feature>
<protein>
    <recommendedName>
        <fullName evidence="2">EamA domain-containing protein</fullName>
    </recommendedName>
</protein>
<dbReference type="Gene3D" id="1.10.3730.20">
    <property type="match status" value="1"/>
</dbReference>
<keyword evidence="1" id="KW-0812">Transmembrane</keyword>
<keyword evidence="1" id="KW-0472">Membrane</keyword>
<dbReference type="AlphaFoldDB" id="A0AA36JKD0"/>
<keyword evidence="1" id="KW-1133">Transmembrane helix</keyword>
<dbReference type="EMBL" id="CAUJNA010003665">
    <property type="protein sequence ID" value="CAJ1407279.1"/>
    <property type="molecule type" value="Genomic_DNA"/>
</dbReference>
<evidence type="ECO:0000259" key="2">
    <source>
        <dbReference type="Pfam" id="PF00892"/>
    </source>
</evidence>
<dbReference type="InterPro" id="IPR000620">
    <property type="entry name" value="EamA_dom"/>
</dbReference>
<accession>A0AA36JKD0</accession>
<feature type="transmembrane region" description="Helical" evidence="1">
    <location>
        <begin position="40"/>
        <end position="57"/>
    </location>
</feature>
<dbReference type="GO" id="GO:0016020">
    <property type="term" value="C:membrane"/>
    <property type="evidence" value="ECO:0007669"/>
    <property type="project" value="InterPro"/>
</dbReference>
<name>A0AA36JKD0_9DINO</name>
<feature type="transmembrane region" description="Helical" evidence="1">
    <location>
        <begin position="228"/>
        <end position="252"/>
    </location>
</feature>
<reference evidence="3" key="1">
    <citation type="submission" date="2023-08" db="EMBL/GenBank/DDBJ databases">
        <authorList>
            <person name="Chen Y."/>
            <person name="Shah S."/>
            <person name="Dougan E. K."/>
            <person name="Thang M."/>
            <person name="Chan C."/>
        </authorList>
    </citation>
    <scope>NUCLEOTIDE SEQUENCE</scope>
</reference>
<gene>
    <name evidence="3" type="ORF">EVOR1521_LOCUS29016</name>
</gene>
<dbReference type="Pfam" id="PF00892">
    <property type="entry name" value="EamA"/>
    <property type="match status" value="1"/>
</dbReference>
<dbReference type="PROSITE" id="PS51257">
    <property type="entry name" value="PROKAR_LIPOPROTEIN"/>
    <property type="match status" value="1"/>
</dbReference>
<feature type="domain" description="EamA" evidence="2">
    <location>
        <begin position="39"/>
        <end position="146"/>
    </location>
</feature>
<feature type="transmembrane region" description="Helical" evidence="1">
    <location>
        <begin position="106"/>
        <end position="123"/>
    </location>
</feature>
<feature type="transmembrane region" description="Helical" evidence="1">
    <location>
        <begin position="288"/>
        <end position="307"/>
    </location>
</feature>
<evidence type="ECO:0000256" key="1">
    <source>
        <dbReference type="SAM" id="Phobius"/>
    </source>
</evidence>
<feature type="transmembrane region" description="Helical" evidence="1">
    <location>
        <begin position="194"/>
        <end position="216"/>
    </location>
</feature>
<dbReference type="PANTHER" id="PTHR19346">
    <property type="entry name" value="SUGAR PHOSPHATE TRANSPORTER DOMAIN-CONTAINING PROTEIN"/>
    <property type="match status" value="1"/>
</dbReference>
<dbReference type="SUPFAM" id="SSF103481">
    <property type="entry name" value="Multidrug resistance efflux transporter EmrE"/>
    <property type="match status" value="1"/>
</dbReference>
<feature type="transmembrane region" description="Helical" evidence="1">
    <location>
        <begin position="6"/>
        <end position="28"/>
    </location>
</feature>
<dbReference type="InterPro" id="IPR026505">
    <property type="entry name" value="Solute_c_fam_35_mem_F3/F4"/>
</dbReference>
<proteinExistence type="predicted"/>
<dbReference type="Proteomes" id="UP001178507">
    <property type="component" value="Unassembled WGS sequence"/>
</dbReference>
<organism evidence="3 4">
    <name type="scientific">Effrenium voratum</name>
    <dbReference type="NCBI Taxonomy" id="2562239"/>
    <lineage>
        <taxon>Eukaryota</taxon>
        <taxon>Sar</taxon>
        <taxon>Alveolata</taxon>
        <taxon>Dinophyceae</taxon>
        <taxon>Suessiales</taxon>
        <taxon>Symbiodiniaceae</taxon>
        <taxon>Effrenium</taxon>
    </lineage>
</organism>
<dbReference type="PANTHER" id="PTHR19346:SF4">
    <property type="entry name" value="SUGAR PHOSPHATE TRANSPORTER DOMAIN-CONTAINING PROTEIN"/>
    <property type="match status" value="1"/>
</dbReference>
<dbReference type="InterPro" id="IPR037185">
    <property type="entry name" value="EmrE-like"/>
</dbReference>
<feature type="transmembrane region" description="Helical" evidence="1">
    <location>
        <begin position="129"/>
        <end position="147"/>
    </location>
</feature>
<feature type="transmembrane region" description="Helical" evidence="1">
    <location>
        <begin position="159"/>
        <end position="182"/>
    </location>
</feature>
<evidence type="ECO:0000313" key="3">
    <source>
        <dbReference type="EMBL" id="CAJ1407279.1"/>
    </source>
</evidence>
<feature type="transmembrane region" description="Helical" evidence="1">
    <location>
        <begin position="77"/>
        <end position="99"/>
    </location>
</feature>
<evidence type="ECO:0000313" key="4">
    <source>
        <dbReference type="Proteomes" id="UP001178507"/>
    </source>
</evidence>
<keyword evidence="4" id="KW-1185">Reference proteome</keyword>
<comment type="caution">
    <text evidence="3">The sequence shown here is derived from an EMBL/GenBank/DDBJ whole genome shotgun (WGS) entry which is preliminary data.</text>
</comment>
<sequence length="320" mass="34202">MRTDVWAYGAALGSCVLFCLNGELLQALQRNGEGGHASPLLNLVFCHLGGLLLVPHFGCAKEPKEPSAKRAAHVELWALLFALVLMGYNYAWLSSAALVELSLTNAVFQTSVALVYICSVQLFGEAVSGDRVVGVVLALTGSFLASGTKPGPDSHFAHLGGLFLALLAAVGYTAYQVLFRWLFGKQSAAFLAHFFAWVSLWHLLVILPGVCLAHLAGLENLQLPHGRAALGTLVSALLASAVNVLYLCIVMWGSPMLLPGTSALSVPLTVFLDLALHQKQPELQELLGQLLVLVSVVLIMQLHKVVLPSSFNLKGELMSL</sequence>